<reference evidence="1 2" key="1">
    <citation type="journal article" date="2012" name="BMC Genomics">
        <title>Complete genome sequence of Saccharothrix espanaensis DSM 44229T and comparison to the other completely sequenced Pseudonocardiaceae.</title>
        <authorList>
            <person name="Strobel T."/>
            <person name="Al-Dilaimi A."/>
            <person name="Blom J."/>
            <person name="Gessner A."/>
            <person name="Kalinowski J."/>
            <person name="Luzhetska M."/>
            <person name="Puhler A."/>
            <person name="Szczepanowski R."/>
            <person name="Bechthold A."/>
            <person name="Ruckert C."/>
        </authorList>
    </citation>
    <scope>NUCLEOTIDE SEQUENCE [LARGE SCALE GENOMIC DNA]</scope>
    <source>
        <strain evidence="2">ATCC 51144 / DSM 44229 / JCM 9112 / NBRC 15066 / NRRL 15764</strain>
    </source>
</reference>
<dbReference type="RefSeq" id="WP_015098565.1">
    <property type="nucleotide sequence ID" value="NC_019673.1"/>
</dbReference>
<gene>
    <name evidence="1" type="ordered locus">BN6_11260</name>
</gene>
<dbReference type="STRING" id="1179773.BN6_11260"/>
<protein>
    <submittedName>
        <fullName evidence="1">Uncharacterized protein</fullName>
    </submittedName>
</protein>
<dbReference type="OrthoDB" id="9949968at2"/>
<evidence type="ECO:0000313" key="2">
    <source>
        <dbReference type="Proteomes" id="UP000006281"/>
    </source>
</evidence>
<dbReference type="EMBL" id="HE804045">
    <property type="protein sequence ID" value="CCH28452.1"/>
    <property type="molecule type" value="Genomic_DNA"/>
</dbReference>
<keyword evidence="2" id="KW-1185">Reference proteome</keyword>
<dbReference type="AlphaFoldDB" id="K0JSF8"/>
<dbReference type="HOGENOM" id="CLU_2702596_0_0_11"/>
<sequence>MNLTTLMDVPSDAAISYELYADRALELSIGRTGDSSSVGLVEGVSLALGEEAVQRLIDKLTEGLNEIRSAVSL</sequence>
<proteinExistence type="predicted"/>
<organism evidence="1 2">
    <name type="scientific">Saccharothrix espanaensis (strain ATCC 51144 / DSM 44229 / JCM 9112 / NBRC 15066 / NRRL 15764)</name>
    <dbReference type="NCBI Taxonomy" id="1179773"/>
    <lineage>
        <taxon>Bacteria</taxon>
        <taxon>Bacillati</taxon>
        <taxon>Actinomycetota</taxon>
        <taxon>Actinomycetes</taxon>
        <taxon>Pseudonocardiales</taxon>
        <taxon>Pseudonocardiaceae</taxon>
        <taxon>Saccharothrix</taxon>
    </lineage>
</organism>
<dbReference type="Proteomes" id="UP000006281">
    <property type="component" value="Chromosome"/>
</dbReference>
<accession>K0JSF8</accession>
<evidence type="ECO:0000313" key="1">
    <source>
        <dbReference type="EMBL" id="CCH28452.1"/>
    </source>
</evidence>
<dbReference type="KEGG" id="sesp:BN6_11260"/>
<name>K0JSF8_SACES</name>
<dbReference type="PATRIC" id="fig|1179773.3.peg.1129"/>